<name>K6WMI6_9ACTN</name>
<dbReference type="CDD" id="cd07197">
    <property type="entry name" value="nitrilase"/>
    <property type="match status" value="1"/>
</dbReference>
<dbReference type="PANTHER" id="PTHR23088">
    <property type="entry name" value="NITRILASE-RELATED"/>
    <property type="match status" value="1"/>
</dbReference>
<keyword evidence="3" id="KW-0378">Hydrolase</keyword>
<comment type="similarity">
    <text evidence="1">Belongs to the carbon-nitrogen hydrolase superfamily. NIT1/NIT2 family.</text>
</comment>
<keyword evidence="4" id="KW-1185">Reference proteome</keyword>
<dbReference type="Pfam" id="PF00795">
    <property type="entry name" value="CN_hydrolase"/>
    <property type="match status" value="1"/>
</dbReference>
<evidence type="ECO:0000256" key="1">
    <source>
        <dbReference type="ARBA" id="ARBA00010613"/>
    </source>
</evidence>
<evidence type="ECO:0000313" key="4">
    <source>
        <dbReference type="Proteomes" id="UP000035058"/>
    </source>
</evidence>
<dbReference type="PROSITE" id="PS50263">
    <property type="entry name" value="CN_HYDROLASE"/>
    <property type="match status" value="1"/>
</dbReference>
<evidence type="ECO:0000259" key="2">
    <source>
        <dbReference type="PROSITE" id="PS50263"/>
    </source>
</evidence>
<dbReference type="Gene3D" id="3.60.110.10">
    <property type="entry name" value="Carbon-nitrogen hydrolase"/>
    <property type="match status" value="1"/>
</dbReference>
<comment type="caution">
    <text evidence="3">The sequence shown here is derived from an EMBL/GenBank/DDBJ whole genome shotgun (WGS) entry which is preliminary data.</text>
</comment>
<organism evidence="3 4">
    <name type="scientific">Gordonia namibiensis NBRC 108229</name>
    <dbReference type="NCBI Taxonomy" id="1208314"/>
    <lineage>
        <taxon>Bacteria</taxon>
        <taxon>Bacillati</taxon>
        <taxon>Actinomycetota</taxon>
        <taxon>Actinomycetes</taxon>
        <taxon>Mycobacteriales</taxon>
        <taxon>Gordoniaceae</taxon>
        <taxon>Gordonia</taxon>
    </lineage>
</organism>
<accession>K6WMI6</accession>
<evidence type="ECO:0000313" key="3">
    <source>
        <dbReference type="EMBL" id="GAC00626.1"/>
    </source>
</evidence>
<gene>
    <name evidence="3" type="ORF">GONAM_16_01260</name>
</gene>
<feature type="domain" description="CN hydrolase" evidence="2">
    <location>
        <begin position="1"/>
        <end position="237"/>
    </location>
</feature>
<dbReference type="GO" id="GO:0016787">
    <property type="term" value="F:hydrolase activity"/>
    <property type="evidence" value="ECO:0007669"/>
    <property type="project" value="UniProtKB-KW"/>
</dbReference>
<dbReference type="InterPro" id="IPR003010">
    <property type="entry name" value="C-N_Hydrolase"/>
</dbReference>
<dbReference type="AlphaFoldDB" id="K6WMI6"/>
<dbReference type="PANTHER" id="PTHR23088:SF27">
    <property type="entry name" value="DEAMINATED GLUTATHIONE AMIDASE"/>
    <property type="match status" value="1"/>
</dbReference>
<dbReference type="SUPFAM" id="SSF56317">
    <property type="entry name" value="Carbon-nitrogen hydrolase"/>
    <property type="match status" value="1"/>
</dbReference>
<sequence>MQTRADGEDPGARFREISGRIDELRGAGADVIVIPEFAMTGYDLTVDQRGIAADASLRARDLLGQWAIAHQVTLVTALPLLDDDGVLYDASVILAADGRQYVGAKRFLWGDERATFTAGRGAALLAEVDGITIGVPICYEIGFPEVVRELVLAGAEIIAVPAAFGRPRRHVWELFTSARAVENGCIVAGAGLCSENLRGQPFAGHSTIVDPFGRRLVQLGDVPDAAGVVVDLADIDRARAQLPYLEDLKSINSVAALDN</sequence>
<proteinExistence type="inferred from homology"/>
<dbReference type="InterPro" id="IPR036526">
    <property type="entry name" value="C-N_Hydrolase_sf"/>
</dbReference>
<protein>
    <submittedName>
        <fullName evidence="3">Putative hydrolase</fullName>
    </submittedName>
</protein>
<dbReference type="Proteomes" id="UP000035058">
    <property type="component" value="Unassembled WGS sequence"/>
</dbReference>
<reference evidence="3 4" key="1">
    <citation type="submission" date="2012-08" db="EMBL/GenBank/DDBJ databases">
        <title>Whole genome shotgun sequence of Gordonia namibiensis NBRC 108229.</title>
        <authorList>
            <person name="Isaki-Nakamura S."/>
            <person name="Hosoyama A."/>
            <person name="Tsuchikane K."/>
            <person name="Katsumata H."/>
            <person name="Baba S."/>
            <person name="Yamazaki S."/>
            <person name="Fujita N."/>
        </authorList>
    </citation>
    <scope>NUCLEOTIDE SEQUENCE [LARGE SCALE GENOMIC DNA]</scope>
    <source>
        <strain evidence="3 4">NBRC 108229</strain>
    </source>
</reference>
<dbReference type="EMBL" id="BAHE01000016">
    <property type="protein sequence ID" value="GAC00626.1"/>
    <property type="molecule type" value="Genomic_DNA"/>
</dbReference>